<dbReference type="NCBIfam" id="TIGR00231">
    <property type="entry name" value="small_GTP"/>
    <property type="match status" value="1"/>
</dbReference>
<keyword evidence="2" id="KW-0396">Initiation factor</keyword>
<dbReference type="EMBL" id="MFBN01000002">
    <property type="protein sequence ID" value="OGD96024.1"/>
    <property type="molecule type" value="Genomic_DNA"/>
</dbReference>
<dbReference type="PANTHER" id="PTHR43381">
    <property type="entry name" value="TRANSLATION INITIATION FACTOR IF-2-RELATED"/>
    <property type="match status" value="1"/>
</dbReference>
<dbReference type="PANTHER" id="PTHR43381:SF5">
    <property type="entry name" value="TR-TYPE G DOMAIN-CONTAINING PROTEIN"/>
    <property type="match status" value="1"/>
</dbReference>
<dbReference type="Proteomes" id="UP000178336">
    <property type="component" value="Unassembled WGS sequence"/>
</dbReference>
<dbReference type="InterPro" id="IPR036925">
    <property type="entry name" value="TIF_IF2_dom3_sf"/>
</dbReference>
<accession>A0A1F5GW38</accession>
<proteinExistence type="inferred from homology"/>
<evidence type="ECO:0000313" key="8">
    <source>
        <dbReference type="Proteomes" id="UP000178336"/>
    </source>
</evidence>
<dbReference type="Gene3D" id="3.40.50.10050">
    <property type="entry name" value="Translation initiation factor IF- 2, domain 3"/>
    <property type="match status" value="1"/>
</dbReference>
<organism evidence="7 8">
    <name type="scientific">Candidatus Curtissbacteria bacterium RIFCSPLOWO2_01_FULL_37_9</name>
    <dbReference type="NCBI Taxonomy" id="1797724"/>
    <lineage>
        <taxon>Bacteria</taxon>
        <taxon>Candidatus Curtissiibacteriota</taxon>
    </lineage>
</organism>
<sequence>MDKKKQEKIRPPTVTLMGHVDHGKTTLLDAIRKTNIVAGEHGGITQHIGAYQITFNKSPITFIDTPGHAAFEKMRSRGVDAADIVILVIAANDGVKPQTREAIKHIKKAQKPLIVALTKVDLPNLITERIKKDLQKDEVLLEEFGGDVPLVEVSASKNKGIDDLLEMVQLVWQISPETSFPHDFLEAVVVEAFLDKNRGPVVTAIVKKGTLKIGQKLTVDDETIGVKALINDRGENINEALPGDPVEILGFKKLLGVGSIVHDTNILESSIVQPPATLAEIIAKSQLASDRFKIIIKADVVGSLDAIVANLPERILIVSSGIGEINSTDISFAKVASAPILAFNVKVNPSVRSQADRERVVIKSYRVIYDLLTEIEEVTESFETAKQKQKITGQAKIVAEFDIEGKKIAGVVVTSGKLKLGDRITIGSGLNSGEEIKISSLKKYKKEVEFASQGQECGIGFTPNIDFKVGDIIESLG</sequence>
<dbReference type="FunFam" id="3.40.50.300:FF:000019">
    <property type="entry name" value="Translation initiation factor IF-2"/>
    <property type="match status" value="1"/>
</dbReference>
<dbReference type="SUPFAM" id="SSF52540">
    <property type="entry name" value="P-loop containing nucleoside triphosphate hydrolases"/>
    <property type="match status" value="1"/>
</dbReference>
<dbReference type="Gene3D" id="3.40.50.300">
    <property type="entry name" value="P-loop containing nucleotide triphosphate hydrolases"/>
    <property type="match status" value="1"/>
</dbReference>
<dbReference type="Pfam" id="PF11987">
    <property type="entry name" value="IF-2"/>
    <property type="match status" value="1"/>
</dbReference>
<dbReference type="Pfam" id="PF00009">
    <property type="entry name" value="GTP_EFTU"/>
    <property type="match status" value="1"/>
</dbReference>
<dbReference type="InterPro" id="IPR053905">
    <property type="entry name" value="EF-G-like_DII"/>
</dbReference>
<dbReference type="InterPro" id="IPR023115">
    <property type="entry name" value="TIF_IF2_dom3"/>
</dbReference>
<dbReference type="GO" id="GO:0003924">
    <property type="term" value="F:GTPase activity"/>
    <property type="evidence" value="ECO:0007669"/>
    <property type="project" value="InterPro"/>
</dbReference>
<dbReference type="InterPro" id="IPR004161">
    <property type="entry name" value="EFTu-like_2"/>
</dbReference>
<dbReference type="SUPFAM" id="SSF50447">
    <property type="entry name" value="Translation proteins"/>
    <property type="match status" value="2"/>
</dbReference>
<evidence type="ECO:0000256" key="4">
    <source>
        <dbReference type="ARBA" id="ARBA00022917"/>
    </source>
</evidence>
<dbReference type="AlphaFoldDB" id="A0A1F5GW38"/>
<evidence type="ECO:0000256" key="5">
    <source>
        <dbReference type="ARBA" id="ARBA00023134"/>
    </source>
</evidence>
<feature type="domain" description="Tr-type G" evidence="6">
    <location>
        <begin position="9"/>
        <end position="177"/>
    </location>
</feature>
<dbReference type="Gene3D" id="2.40.30.10">
    <property type="entry name" value="Translation factors"/>
    <property type="match status" value="2"/>
</dbReference>
<keyword evidence="5" id="KW-0342">GTP-binding</keyword>
<dbReference type="PROSITE" id="PS51722">
    <property type="entry name" value="G_TR_2"/>
    <property type="match status" value="1"/>
</dbReference>
<dbReference type="STRING" id="1797724.A3A48_00110"/>
<comment type="similarity">
    <text evidence="1">Belongs to the TRAFAC class translation factor GTPase superfamily. Classic translation factor GTPase family. IF-2 subfamily.</text>
</comment>
<dbReference type="InterPro" id="IPR015760">
    <property type="entry name" value="TIF_IF2"/>
</dbReference>
<gene>
    <name evidence="7" type="ORF">A3A48_00110</name>
</gene>
<comment type="caution">
    <text evidence="7">The sequence shown here is derived from an EMBL/GenBank/DDBJ whole genome shotgun (WGS) entry which is preliminary data.</text>
</comment>
<dbReference type="Pfam" id="PF22042">
    <property type="entry name" value="EF-G_D2"/>
    <property type="match status" value="1"/>
</dbReference>
<protein>
    <recommendedName>
        <fullName evidence="6">Tr-type G domain-containing protein</fullName>
    </recommendedName>
</protein>
<dbReference type="SUPFAM" id="SSF52156">
    <property type="entry name" value="Initiation factor IF2/eIF5b, domain 3"/>
    <property type="match status" value="1"/>
</dbReference>
<reference evidence="7 8" key="1">
    <citation type="journal article" date="2016" name="Nat. Commun.">
        <title>Thousands of microbial genomes shed light on interconnected biogeochemical processes in an aquifer system.</title>
        <authorList>
            <person name="Anantharaman K."/>
            <person name="Brown C.T."/>
            <person name="Hug L.A."/>
            <person name="Sharon I."/>
            <person name="Castelle C.J."/>
            <person name="Probst A.J."/>
            <person name="Thomas B.C."/>
            <person name="Singh A."/>
            <person name="Wilkins M.J."/>
            <person name="Karaoz U."/>
            <person name="Brodie E.L."/>
            <person name="Williams K.H."/>
            <person name="Hubbard S.S."/>
            <person name="Banfield J.F."/>
        </authorList>
    </citation>
    <scope>NUCLEOTIDE SEQUENCE [LARGE SCALE GENOMIC DNA]</scope>
</reference>
<evidence type="ECO:0000256" key="1">
    <source>
        <dbReference type="ARBA" id="ARBA00007733"/>
    </source>
</evidence>
<evidence type="ECO:0000256" key="2">
    <source>
        <dbReference type="ARBA" id="ARBA00022540"/>
    </source>
</evidence>
<evidence type="ECO:0000256" key="3">
    <source>
        <dbReference type="ARBA" id="ARBA00022741"/>
    </source>
</evidence>
<keyword evidence="3" id="KW-0547">Nucleotide-binding</keyword>
<dbReference type="GO" id="GO:0003743">
    <property type="term" value="F:translation initiation factor activity"/>
    <property type="evidence" value="ECO:0007669"/>
    <property type="project" value="UniProtKB-KW"/>
</dbReference>
<dbReference type="InterPro" id="IPR027417">
    <property type="entry name" value="P-loop_NTPase"/>
</dbReference>
<keyword evidence="4" id="KW-0648">Protein biosynthesis</keyword>
<evidence type="ECO:0000313" key="7">
    <source>
        <dbReference type="EMBL" id="OGD96024.1"/>
    </source>
</evidence>
<evidence type="ECO:0000259" key="6">
    <source>
        <dbReference type="PROSITE" id="PS51722"/>
    </source>
</evidence>
<dbReference type="CDD" id="cd01887">
    <property type="entry name" value="IF2_eIF5B"/>
    <property type="match status" value="1"/>
</dbReference>
<dbReference type="GO" id="GO:0005737">
    <property type="term" value="C:cytoplasm"/>
    <property type="evidence" value="ECO:0007669"/>
    <property type="project" value="TreeGrafter"/>
</dbReference>
<name>A0A1F5GW38_9BACT</name>
<dbReference type="FunFam" id="3.40.50.10050:FF:000001">
    <property type="entry name" value="Translation initiation factor IF-2"/>
    <property type="match status" value="1"/>
</dbReference>
<dbReference type="InterPro" id="IPR009000">
    <property type="entry name" value="Transl_B-barrel_sf"/>
</dbReference>
<dbReference type="GO" id="GO:0005525">
    <property type="term" value="F:GTP binding"/>
    <property type="evidence" value="ECO:0007669"/>
    <property type="project" value="UniProtKB-KW"/>
</dbReference>
<dbReference type="Pfam" id="PF03144">
    <property type="entry name" value="GTP_EFTU_D2"/>
    <property type="match status" value="1"/>
</dbReference>
<dbReference type="InterPro" id="IPR000795">
    <property type="entry name" value="T_Tr_GTP-bd_dom"/>
</dbReference>
<dbReference type="InterPro" id="IPR005225">
    <property type="entry name" value="Small_GTP-bd"/>
</dbReference>